<reference evidence="2" key="1">
    <citation type="journal article" date="2014" name="Int. J. Syst. Evol. Microbiol.">
        <title>Complete genome sequence of Corynebacterium casei LMG S-19264T (=DSM 44701T), isolated from a smear-ripened cheese.</title>
        <authorList>
            <consortium name="US DOE Joint Genome Institute (JGI-PGF)"/>
            <person name="Walter F."/>
            <person name="Albersmeier A."/>
            <person name="Kalinowski J."/>
            <person name="Ruckert C."/>
        </authorList>
    </citation>
    <scope>NUCLEOTIDE SEQUENCE</scope>
    <source>
        <strain evidence="2">CGMCC 1.16548</strain>
    </source>
</reference>
<evidence type="ECO:0000313" key="2">
    <source>
        <dbReference type="EMBL" id="GHF10494.1"/>
    </source>
</evidence>
<sequence length="95" mass="10264">MCASRVVGEEEKNGGGGCSPMAKTSIPTSSVFFAMATAAWMRSASLGVSPETGSRVMSLTENTPNCMGTTPWLQLYAFAYTVTPEWSRYSRPRVE</sequence>
<organism evidence="2 3">
    <name type="scientific">Pseudolysinimonas yzui</name>
    <dbReference type="NCBI Taxonomy" id="2708254"/>
    <lineage>
        <taxon>Bacteria</taxon>
        <taxon>Bacillati</taxon>
        <taxon>Actinomycetota</taxon>
        <taxon>Actinomycetes</taxon>
        <taxon>Micrococcales</taxon>
        <taxon>Microbacteriaceae</taxon>
        <taxon>Pseudolysinimonas</taxon>
    </lineage>
</organism>
<proteinExistence type="predicted"/>
<gene>
    <name evidence="2" type="ORF">GCM10011600_09550</name>
</gene>
<dbReference type="EMBL" id="BNAI01000001">
    <property type="protein sequence ID" value="GHF10494.1"/>
    <property type="molecule type" value="Genomic_DNA"/>
</dbReference>
<accession>A0A8J3GP95</accession>
<keyword evidence="3" id="KW-1185">Reference proteome</keyword>
<reference evidence="2" key="2">
    <citation type="submission" date="2020-09" db="EMBL/GenBank/DDBJ databases">
        <authorList>
            <person name="Sun Q."/>
            <person name="Zhou Y."/>
        </authorList>
    </citation>
    <scope>NUCLEOTIDE SEQUENCE</scope>
    <source>
        <strain evidence="2">CGMCC 1.16548</strain>
    </source>
</reference>
<feature type="region of interest" description="Disordered" evidence="1">
    <location>
        <begin position="1"/>
        <end position="22"/>
    </location>
</feature>
<comment type="caution">
    <text evidence="2">The sequence shown here is derived from an EMBL/GenBank/DDBJ whole genome shotgun (WGS) entry which is preliminary data.</text>
</comment>
<dbReference type="Proteomes" id="UP000617531">
    <property type="component" value="Unassembled WGS sequence"/>
</dbReference>
<name>A0A8J3GP95_9MICO</name>
<evidence type="ECO:0000256" key="1">
    <source>
        <dbReference type="SAM" id="MobiDB-lite"/>
    </source>
</evidence>
<protein>
    <submittedName>
        <fullName evidence="2">Uncharacterized protein</fullName>
    </submittedName>
</protein>
<evidence type="ECO:0000313" key="3">
    <source>
        <dbReference type="Proteomes" id="UP000617531"/>
    </source>
</evidence>
<dbReference type="AlphaFoldDB" id="A0A8J3GP95"/>